<dbReference type="InterPro" id="IPR021682">
    <property type="entry name" value="DUF2933"/>
</dbReference>
<evidence type="ECO:0008006" key="3">
    <source>
        <dbReference type="Google" id="ProtNLM"/>
    </source>
</evidence>
<evidence type="ECO:0000313" key="1">
    <source>
        <dbReference type="EMBL" id="RDU37651.1"/>
    </source>
</evidence>
<sequence length="59" mass="6888">MLLLCPIMMIFCMKGMGHSHHGNKNSDEKIMKLEAEVKILLNYFRKKSNNDFYKTKPGL</sequence>
<accession>A0A3D8GTU9</accession>
<dbReference type="OrthoDB" id="2973041at2"/>
<dbReference type="AlphaFoldDB" id="A0A3D8GTU9"/>
<dbReference type="EMBL" id="QNQT01000002">
    <property type="protein sequence ID" value="RDU37651.1"/>
    <property type="molecule type" value="Genomic_DNA"/>
</dbReference>
<organism evidence="1 2">
    <name type="scientific">Neobacillus piezotolerans</name>
    <dbReference type="NCBI Taxonomy" id="2259171"/>
    <lineage>
        <taxon>Bacteria</taxon>
        <taxon>Bacillati</taxon>
        <taxon>Bacillota</taxon>
        <taxon>Bacilli</taxon>
        <taxon>Bacillales</taxon>
        <taxon>Bacillaceae</taxon>
        <taxon>Neobacillus</taxon>
    </lineage>
</organism>
<keyword evidence="2" id="KW-1185">Reference proteome</keyword>
<reference evidence="1 2" key="1">
    <citation type="submission" date="2018-07" db="EMBL/GenBank/DDBJ databases">
        <title>Bacillus sp. YLB-04 draft genome sequence.</title>
        <authorList>
            <person name="Yu L."/>
            <person name="Tang X."/>
        </authorList>
    </citation>
    <scope>NUCLEOTIDE SEQUENCE [LARGE SCALE GENOMIC DNA]</scope>
    <source>
        <strain evidence="1 2">YLB-04</strain>
    </source>
</reference>
<gene>
    <name evidence="1" type="ORF">DRW41_07360</name>
</gene>
<name>A0A3D8GTU9_9BACI</name>
<proteinExistence type="predicted"/>
<evidence type="ECO:0000313" key="2">
    <source>
        <dbReference type="Proteomes" id="UP000257144"/>
    </source>
</evidence>
<dbReference type="Pfam" id="PF11666">
    <property type="entry name" value="DUF2933"/>
    <property type="match status" value="1"/>
</dbReference>
<dbReference type="Proteomes" id="UP000257144">
    <property type="component" value="Unassembled WGS sequence"/>
</dbReference>
<comment type="caution">
    <text evidence="1">The sequence shown here is derived from an EMBL/GenBank/DDBJ whole genome shotgun (WGS) entry which is preliminary data.</text>
</comment>
<protein>
    <recommendedName>
        <fullName evidence="3">DUF2933 domain-containing protein</fullName>
    </recommendedName>
</protein>